<accession>A0ABU9G027</accession>
<comment type="caution">
    <text evidence="9">The sequence shown here is derived from an EMBL/GenBank/DDBJ whole genome shotgun (WGS) entry which is preliminary data.</text>
</comment>
<name>A0ABU9G027_9GAMM</name>
<dbReference type="InterPro" id="IPR042240">
    <property type="entry name" value="CHASE_sf"/>
</dbReference>
<dbReference type="InterPro" id="IPR029787">
    <property type="entry name" value="Nucleotide_cyclase"/>
</dbReference>
<gene>
    <name evidence="9" type="ORF">V6242_01595</name>
</gene>
<dbReference type="Gene3D" id="3.20.20.450">
    <property type="entry name" value="EAL domain"/>
    <property type="match status" value="1"/>
</dbReference>
<dbReference type="SMART" id="SM01079">
    <property type="entry name" value="CHASE"/>
    <property type="match status" value="1"/>
</dbReference>
<feature type="domain" description="GGDEF" evidence="8">
    <location>
        <begin position="333"/>
        <end position="466"/>
    </location>
</feature>
<keyword evidence="10" id="KW-1185">Reference proteome</keyword>
<dbReference type="Gene3D" id="3.30.70.270">
    <property type="match status" value="1"/>
</dbReference>
<dbReference type="CDD" id="cd01949">
    <property type="entry name" value="GGDEF"/>
    <property type="match status" value="1"/>
</dbReference>
<evidence type="ECO:0000256" key="2">
    <source>
        <dbReference type="ARBA" id="ARBA00022692"/>
    </source>
</evidence>
<dbReference type="PROSITE" id="PS50839">
    <property type="entry name" value="CHASE"/>
    <property type="match status" value="1"/>
</dbReference>
<dbReference type="InterPro" id="IPR000160">
    <property type="entry name" value="GGDEF_dom"/>
</dbReference>
<evidence type="ECO:0000259" key="6">
    <source>
        <dbReference type="PROSITE" id="PS50839"/>
    </source>
</evidence>
<dbReference type="RefSeq" id="WP_341566111.1">
    <property type="nucleotide sequence ID" value="NZ_JBAKAR010000001.1"/>
</dbReference>
<feature type="domain" description="EAL" evidence="7">
    <location>
        <begin position="475"/>
        <end position="728"/>
    </location>
</feature>
<keyword evidence="4 5" id="KW-0472">Membrane</keyword>
<evidence type="ECO:0000259" key="7">
    <source>
        <dbReference type="PROSITE" id="PS50883"/>
    </source>
</evidence>
<keyword evidence="2 5" id="KW-0812">Transmembrane</keyword>
<evidence type="ECO:0000256" key="5">
    <source>
        <dbReference type="SAM" id="Phobius"/>
    </source>
</evidence>
<proteinExistence type="predicted"/>
<dbReference type="Gene3D" id="3.30.450.350">
    <property type="entry name" value="CHASE domain"/>
    <property type="match status" value="1"/>
</dbReference>
<dbReference type="PROSITE" id="PS50887">
    <property type="entry name" value="GGDEF"/>
    <property type="match status" value="1"/>
</dbReference>
<dbReference type="InterPro" id="IPR035919">
    <property type="entry name" value="EAL_sf"/>
</dbReference>
<dbReference type="Pfam" id="PF00563">
    <property type="entry name" value="EAL"/>
    <property type="match status" value="1"/>
</dbReference>
<dbReference type="PANTHER" id="PTHR33121">
    <property type="entry name" value="CYCLIC DI-GMP PHOSPHODIESTERASE PDEF"/>
    <property type="match status" value="1"/>
</dbReference>
<dbReference type="PANTHER" id="PTHR33121:SF70">
    <property type="entry name" value="SIGNALING PROTEIN YKOW"/>
    <property type="match status" value="1"/>
</dbReference>
<dbReference type="InterPro" id="IPR050706">
    <property type="entry name" value="Cyclic-di-GMP_PDE-like"/>
</dbReference>
<feature type="domain" description="CHASE" evidence="6">
    <location>
        <begin position="105"/>
        <end position="199"/>
    </location>
</feature>
<protein>
    <submittedName>
        <fullName evidence="9">EAL domain-containing protein</fullName>
    </submittedName>
</protein>
<dbReference type="NCBIfam" id="TIGR00254">
    <property type="entry name" value="GGDEF"/>
    <property type="match status" value="1"/>
</dbReference>
<dbReference type="Pfam" id="PF03924">
    <property type="entry name" value="CHASE"/>
    <property type="match status" value="1"/>
</dbReference>
<comment type="subcellular location">
    <subcellularLocation>
        <location evidence="1">Membrane</location>
    </subcellularLocation>
</comment>
<sequence>MIKTELKQPSALFIACAVFFAIIFFGLYWTYSSNRTISNEQQLLLNGISRTQASVLERRLSLAFTSTQILAIELEQHGGRFEDFDHYAQNLMNSIGGVSSLQLAPNGIIEKISPLKGNESAIGLDIFANQKYREAAIRAVENHTMIAIGPLPLVQGGIAVISRSPVYLFKGTQREVFWGFASAVINLDNLLESTRLRDLVEDGYQYSLSRQHADTQETVIFSHSEKPLSDIVATTDIPLPVGTWKLNISRDISARLNNNLRSGYLLSIGSAFFLALALYAILIQPIRLRRLVEDKTDELKELAYKDPLTNLPNRRYLNDYLPSFLEESRRFQKLSAFIYFDLDNFKRINDTIGHDVGDKVLETVALRLNSLCHEADKVVRLGGDEFGIFLSDIANKQEAKEHAERVLAYIHSPISIDSKEFILSTSLGIAMVPEDGDTLVTIMQNADMALYQAKQRGKNQSVFYSHDMKAATLDLIEAEDDLTKALQNDEFELYYQPQFDLQTKQVFGAEALIRWHHPTKGLIFPDQFIQLAENTGQIIKLGHWVLENGISYLARRREQGLPYILLHVNLASQQLADPHFVTVVKSLLYKYKVPAEWLGVEVTETSLLEDVSLAKVLLQSLKDMGICVAIDDFGTGYSSLGQLKNLPVSLLKIDRSFVMDLERDQADRKIVEAIIAMAHKLGIKVLAEGIESKEQWDMLVSFQCDFGQGYYVSRAIPEADFNAAPPIQ</sequence>
<dbReference type="Proteomes" id="UP001379949">
    <property type="component" value="Unassembled WGS sequence"/>
</dbReference>
<dbReference type="SMART" id="SM00052">
    <property type="entry name" value="EAL"/>
    <property type="match status" value="1"/>
</dbReference>
<keyword evidence="3 5" id="KW-1133">Transmembrane helix</keyword>
<organism evidence="9 10">
    <name type="scientific">Marinomonas arenicola</name>
    <dbReference type="NCBI Taxonomy" id="569601"/>
    <lineage>
        <taxon>Bacteria</taxon>
        <taxon>Pseudomonadati</taxon>
        <taxon>Pseudomonadota</taxon>
        <taxon>Gammaproteobacteria</taxon>
        <taxon>Oceanospirillales</taxon>
        <taxon>Oceanospirillaceae</taxon>
        <taxon>Marinomonas</taxon>
    </lineage>
</organism>
<dbReference type="InterPro" id="IPR043128">
    <property type="entry name" value="Rev_trsase/Diguanyl_cyclase"/>
</dbReference>
<dbReference type="Pfam" id="PF00990">
    <property type="entry name" value="GGDEF"/>
    <property type="match status" value="1"/>
</dbReference>
<evidence type="ECO:0000256" key="3">
    <source>
        <dbReference type="ARBA" id="ARBA00022989"/>
    </source>
</evidence>
<dbReference type="EMBL" id="JBAKAR010000001">
    <property type="protein sequence ID" value="MEL0611823.1"/>
    <property type="molecule type" value="Genomic_DNA"/>
</dbReference>
<feature type="transmembrane region" description="Helical" evidence="5">
    <location>
        <begin position="12"/>
        <end position="31"/>
    </location>
</feature>
<dbReference type="SMART" id="SM00267">
    <property type="entry name" value="GGDEF"/>
    <property type="match status" value="1"/>
</dbReference>
<evidence type="ECO:0000259" key="8">
    <source>
        <dbReference type="PROSITE" id="PS50887"/>
    </source>
</evidence>
<feature type="transmembrane region" description="Helical" evidence="5">
    <location>
        <begin position="263"/>
        <end position="282"/>
    </location>
</feature>
<reference evidence="9 10" key="1">
    <citation type="submission" date="2024-02" db="EMBL/GenBank/DDBJ databases">
        <title>Bacteria isolated from the canopy kelp, Nereocystis luetkeana.</title>
        <authorList>
            <person name="Pfister C.A."/>
            <person name="Younker I.T."/>
            <person name="Light S.H."/>
        </authorList>
    </citation>
    <scope>NUCLEOTIDE SEQUENCE [LARGE SCALE GENOMIC DNA]</scope>
    <source>
        <strain evidence="9 10">TI.4.07</strain>
    </source>
</reference>
<dbReference type="SUPFAM" id="SSF141868">
    <property type="entry name" value="EAL domain-like"/>
    <property type="match status" value="1"/>
</dbReference>
<dbReference type="InterPro" id="IPR001633">
    <property type="entry name" value="EAL_dom"/>
</dbReference>
<dbReference type="SUPFAM" id="SSF55073">
    <property type="entry name" value="Nucleotide cyclase"/>
    <property type="match status" value="1"/>
</dbReference>
<dbReference type="InterPro" id="IPR006189">
    <property type="entry name" value="CHASE_dom"/>
</dbReference>
<evidence type="ECO:0000313" key="10">
    <source>
        <dbReference type="Proteomes" id="UP001379949"/>
    </source>
</evidence>
<dbReference type="CDD" id="cd01948">
    <property type="entry name" value="EAL"/>
    <property type="match status" value="1"/>
</dbReference>
<evidence type="ECO:0000313" key="9">
    <source>
        <dbReference type="EMBL" id="MEL0611823.1"/>
    </source>
</evidence>
<evidence type="ECO:0000256" key="1">
    <source>
        <dbReference type="ARBA" id="ARBA00004370"/>
    </source>
</evidence>
<evidence type="ECO:0000256" key="4">
    <source>
        <dbReference type="ARBA" id="ARBA00023136"/>
    </source>
</evidence>
<dbReference type="PROSITE" id="PS50883">
    <property type="entry name" value="EAL"/>
    <property type="match status" value="1"/>
</dbReference>